<reference evidence="3" key="1">
    <citation type="submission" date="2022-11" db="UniProtKB">
        <authorList>
            <consortium name="WormBaseParasite"/>
        </authorList>
    </citation>
    <scope>IDENTIFICATION</scope>
</reference>
<dbReference type="Gene3D" id="3.30.420.10">
    <property type="entry name" value="Ribonuclease H-like superfamily/Ribonuclease H"/>
    <property type="match status" value="1"/>
</dbReference>
<evidence type="ECO:0000313" key="2">
    <source>
        <dbReference type="Proteomes" id="UP000887565"/>
    </source>
</evidence>
<dbReference type="PANTHER" id="PTHR15092:SF44">
    <property type="entry name" value="POLY(A)-SPECIFIC RIBONUCLEASE PARN"/>
    <property type="match status" value="1"/>
</dbReference>
<dbReference type="Pfam" id="PF04857">
    <property type="entry name" value="CAF1"/>
    <property type="match status" value="1"/>
</dbReference>
<dbReference type="GO" id="GO:0005634">
    <property type="term" value="C:nucleus"/>
    <property type="evidence" value="ECO:0007669"/>
    <property type="project" value="TreeGrafter"/>
</dbReference>
<evidence type="ECO:0000313" key="3">
    <source>
        <dbReference type="WBParaSite" id="nRc.2.0.1.t46486-RA"/>
    </source>
</evidence>
<dbReference type="GO" id="GO:1990432">
    <property type="term" value="P:siRNA 3'-end processing"/>
    <property type="evidence" value="ECO:0007669"/>
    <property type="project" value="TreeGrafter"/>
</dbReference>
<dbReference type="SUPFAM" id="SSF53098">
    <property type="entry name" value="Ribonuclease H-like"/>
    <property type="match status" value="1"/>
</dbReference>
<protein>
    <submittedName>
        <fullName evidence="3">Poly(A)-specific ribonuclease</fullName>
    </submittedName>
</protein>
<dbReference type="InterPro" id="IPR051181">
    <property type="entry name" value="CAF1_poly(A)_ribonucleases"/>
</dbReference>
<evidence type="ECO:0000256" key="1">
    <source>
        <dbReference type="ARBA" id="ARBA00008372"/>
    </source>
</evidence>
<dbReference type="GO" id="GO:0003723">
    <property type="term" value="F:RNA binding"/>
    <property type="evidence" value="ECO:0007669"/>
    <property type="project" value="TreeGrafter"/>
</dbReference>
<keyword evidence="2" id="KW-1185">Reference proteome</keyword>
<dbReference type="Proteomes" id="UP000887565">
    <property type="component" value="Unplaced"/>
</dbReference>
<dbReference type="PANTHER" id="PTHR15092">
    <property type="entry name" value="POLY A -SPECIFIC RIBONUCLEASE/TARGET OF EGR1, MEMBER 1"/>
    <property type="match status" value="1"/>
</dbReference>
<sequence length="128" mass="14794">YGIGSLFFDLEIDINKIGRLKISKCDDESAFKEMFRKKHEEKLIKVNFPRNFLEIALLDDAAGFCTIIKAISKSNKVLIGHNIYLDLLHTLKAFCCDLPSNYEEFKKLVNRWFPKLVDTKVLVSQPLL</sequence>
<proteinExistence type="inferred from homology"/>
<dbReference type="InterPro" id="IPR036397">
    <property type="entry name" value="RNaseH_sf"/>
</dbReference>
<comment type="similarity">
    <text evidence="1">Belongs to the CAF1 family.</text>
</comment>
<name>A0A915L9Q6_ROMCU</name>
<dbReference type="GO" id="GO:0000289">
    <property type="term" value="P:nuclear-transcribed mRNA poly(A) tail shortening"/>
    <property type="evidence" value="ECO:0007669"/>
    <property type="project" value="TreeGrafter"/>
</dbReference>
<accession>A0A915L9Q6</accession>
<dbReference type="InterPro" id="IPR012337">
    <property type="entry name" value="RNaseH-like_sf"/>
</dbReference>
<dbReference type="WBParaSite" id="nRc.2.0.1.t46486-RA">
    <property type="protein sequence ID" value="nRc.2.0.1.t46486-RA"/>
    <property type="gene ID" value="nRc.2.0.1.g46486"/>
</dbReference>
<dbReference type="InterPro" id="IPR006941">
    <property type="entry name" value="RNase_CAF1"/>
</dbReference>
<dbReference type="GO" id="GO:0000175">
    <property type="term" value="F:3'-5'-RNA exonuclease activity"/>
    <property type="evidence" value="ECO:0007669"/>
    <property type="project" value="TreeGrafter"/>
</dbReference>
<organism evidence="2 3">
    <name type="scientific">Romanomermis culicivorax</name>
    <name type="common">Nematode worm</name>
    <dbReference type="NCBI Taxonomy" id="13658"/>
    <lineage>
        <taxon>Eukaryota</taxon>
        <taxon>Metazoa</taxon>
        <taxon>Ecdysozoa</taxon>
        <taxon>Nematoda</taxon>
        <taxon>Enoplea</taxon>
        <taxon>Dorylaimia</taxon>
        <taxon>Mermithida</taxon>
        <taxon>Mermithoidea</taxon>
        <taxon>Mermithidae</taxon>
        <taxon>Romanomermis</taxon>
    </lineage>
</organism>
<dbReference type="GO" id="GO:1990431">
    <property type="term" value="P:priRNA 3'-end processing"/>
    <property type="evidence" value="ECO:0007669"/>
    <property type="project" value="TreeGrafter"/>
</dbReference>
<dbReference type="AlphaFoldDB" id="A0A915L9Q6"/>